<dbReference type="EMBL" id="CM000884">
    <property type="protein sequence ID" value="KQJ84461.1"/>
    <property type="molecule type" value="Genomic_DNA"/>
</dbReference>
<organism evidence="1">
    <name type="scientific">Brachypodium distachyon</name>
    <name type="common">Purple false brome</name>
    <name type="synonym">Trachynia distachya</name>
    <dbReference type="NCBI Taxonomy" id="15368"/>
    <lineage>
        <taxon>Eukaryota</taxon>
        <taxon>Viridiplantae</taxon>
        <taxon>Streptophyta</taxon>
        <taxon>Embryophyta</taxon>
        <taxon>Tracheophyta</taxon>
        <taxon>Spermatophyta</taxon>
        <taxon>Magnoliopsida</taxon>
        <taxon>Liliopsida</taxon>
        <taxon>Poales</taxon>
        <taxon>Poaceae</taxon>
        <taxon>BOP clade</taxon>
        <taxon>Pooideae</taxon>
        <taxon>Stipodae</taxon>
        <taxon>Brachypodieae</taxon>
        <taxon>Brachypodium</taxon>
    </lineage>
</organism>
<dbReference type="Proteomes" id="UP000008810">
    <property type="component" value="Chromosome 5"/>
</dbReference>
<reference evidence="1 2" key="1">
    <citation type="journal article" date="2010" name="Nature">
        <title>Genome sequencing and analysis of the model grass Brachypodium distachyon.</title>
        <authorList>
            <consortium name="International Brachypodium Initiative"/>
        </authorList>
    </citation>
    <scope>NUCLEOTIDE SEQUENCE [LARGE SCALE GENOMIC DNA]</scope>
    <source>
        <strain evidence="1 2">Bd21</strain>
    </source>
</reference>
<dbReference type="InParanoid" id="A0A0Q3KWB5"/>
<gene>
    <name evidence="1" type="ORF">BRADI_5g21013v3</name>
</gene>
<sequence>MIMGAVATAIPVGGGGRTADGGVSTGTGADIHGVRQHLQSPEQEPGLLCRCRRSSISPLLICLASIHGLLSPQVLFLPIHYAIIFLPCQA</sequence>
<dbReference type="AlphaFoldDB" id="A0A0Q3KWB5"/>
<dbReference type="EnsemblPlants" id="KQJ84461">
    <property type="protein sequence ID" value="KQJ84461"/>
    <property type="gene ID" value="BRADI_5g21013v3"/>
</dbReference>
<name>A0A0Q3KWB5_BRADI</name>
<dbReference type="OrthoDB" id="9999863at2759"/>
<evidence type="ECO:0000313" key="1">
    <source>
        <dbReference type="EMBL" id="KQJ84461.1"/>
    </source>
</evidence>
<evidence type="ECO:0000313" key="2">
    <source>
        <dbReference type="EnsemblPlants" id="KQJ84461"/>
    </source>
</evidence>
<proteinExistence type="predicted"/>
<evidence type="ECO:0000313" key="3">
    <source>
        <dbReference type="Proteomes" id="UP000008810"/>
    </source>
</evidence>
<accession>A0A0Q3KWB5</accession>
<protein>
    <submittedName>
        <fullName evidence="1 2">Uncharacterized protein</fullName>
    </submittedName>
</protein>
<reference evidence="2" key="3">
    <citation type="submission" date="2018-08" db="UniProtKB">
        <authorList>
            <consortium name="EnsemblPlants"/>
        </authorList>
    </citation>
    <scope>IDENTIFICATION</scope>
    <source>
        <strain evidence="2">cv. Bd21</strain>
    </source>
</reference>
<keyword evidence="3" id="KW-1185">Reference proteome</keyword>
<dbReference type="Gramene" id="KQJ84461">
    <property type="protein sequence ID" value="KQJ84461"/>
    <property type="gene ID" value="BRADI_5g21013v3"/>
</dbReference>
<reference evidence="1" key="2">
    <citation type="submission" date="2017-06" db="EMBL/GenBank/DDBJ databases">
        <title>WGS assembly of Brachypodium distachyon.</title>
        <authorList>
            <consortium name="The International Brachypodium Initiative"/>
            <person name="Lucas S."/>
            <person name="Harmon-Smith M."/>
            <person name="Lail K."/>
            <person name="Tice H."/>
            <person name="Grimwood J."/>
            <person name="Bruce D."/>
            <person name="Barry K."/>
            <person name="Shu S."/>
            <person name="Lindquist E."/>
            <person name="Wang M."/>
            <person name="Pitluck S."/>
            <person name="Vogel J.P."/>
            <person name="Garvin D.F."/>
            <person name="Mockler T.C."/>
            <person name="Schmutz J."/>
            <person name="Rokhsar D."/>
            <person name="Bevan M.W."/>
        </authorList>
    </citation>
    <scope>NUCLEOTIDE SEQUENCE</scope>
    <source>
        <strain evidence="1">Bd21</strain>
    </source>
</reference>